<accession>A0A0E0IIM0</accession>
<keyword evidence="2" id="KW-1185">Reference proteome</keyword>
<dbReference type="HOGENOM" id="CLU_1597134_0_0_1"/>
<dbReference type="OMA" id="IWEAQEH"/>
<name>A0A0E0IIM0_ORYNI</name>
<dbReference type="AlphaFoldDB" id="A0A0E0IIM0"/>
<organism evidence="1">
    <name type="scientific">Oryza nivara</name>
    <name type="common">Indian wild rice</name>
    <name type="synonym">Oryza sativa f. spontanea</name>
    <dbReference type="NCBI Taxonomy" id="4536"/>
    <lineage>
        <taxon>Eukaryota</taxon>
        <taxon>Viridiplantae</taxon>
        <taxon>Streptophyta</taxon>
        <taxon>Embryophyta</taxon>
        <taxon>Tracheophyta</taxon>
        <taxon>Spermatophyta</taxon>
        <taxon>Magnoliopsida</taxon>
        <taxon>Liliopsida</taxon>
        <taxon>Poales</taxon>
        <taxon>Poaceae</taxon>
        <taxon>BOP clade</taxon>
        <taxon>Oryzoideae</taxon>
        <taxon>Oryzeae</taxon>
        <taxon>Oryzinae</taxon>
        <taxon>Oryza</taxon>
    </lineage>
</organism>
<reference evidence="1" key="2">
    <citation type="submission" date="2018-04" db="EMBL/GenBank/DDBJ databases">
        <title>OnivRS2 (Oryza nivara Reference Sequence Version 2).</title>
        <authorList>
            <person name="Zhang J."/>
            <person name="Kudrna D."/>
            <person name="Lee S."/>
            <person name="Talag J."/>
            <person name="Rajasekar S."/>
            <person name="Welchert J."/>
            <person name="Hsing Y.-I."/>
            <person name="Wing R.A."/>
        </authorList>
    </citation>
    <scope>NUCLEOTIDE SEQUENCE [LARGE SCALE GENOMIC DNA]</scope>
    <source>
        <strain evidence="1">SL10</strain>
    </source>
</reference>
<evidence type="ECO:0000313" key="2">
    <source>
        <dbReference type="Proteomes" id="UP000006591"/>
    </source>
</evidence>
<dbReference type="EnsemblPlants" id="ONIVA09G07320.1">
    <property type="protein sequence ID" value="ONIVA09G07320.1"/>
    <property type="gene ID" value="ONIVA09G07320"/>
</dbReference>
<reference evidence="1" key="1">
    <citation type="submission" date="2015-04" db="UniProtKB">
        <authorList>
            <consortium name="EnsemblPlants"/>
        </authorList>
    </citation>
    <scope>IDENTIFICATION</scope>
    <source>
        <strain evidence="1">SL10</strain>
    </source>
</reference>
<dbReference type="Proteomes" id="UP000006591">
    <property type="component" value="Chromosome 9"/>
</dbReference>
<sequence length="167" mass="18498">MRRAGERDTVLVMMRVAGWLTQQPPDQPELLKGKQIWEAQEHFRILDELRDSCFRPSLPALATSSFSPAPATPILRQRTPRVRFPGGGVGWGWEEFASSRGMAGGGGDPAVGGEAPEPRGWRRAGGFEYLIRIGGAEVTNIISRSRSNTKKTRPLIKRCVNLMNPFI</sequence>
<protein>
    <submittedName>
        <fullName evidence="1">Uncharacterized protein</fullName>
    </submittedName>
</protein>
<dbReference type="Gramene" id="ONIVA09G07320.1">
    <property type="protein sequence ID" value="ONIVA09G07320.1"/>
    <property type="gene ID" value="ONIVA09G07320"/>
</dbReference>
<proteinExistence type="predicted"/>
<evidence type="ECO:0000313" key="1">
    <source>
        <dbReference type="EnsemblPlants" id="ONIVA09G07320.1"/>
    </source>
</evidence>